<organism evidence="1 2">
    <name type="scientific">Ectopseudomonas toyotomiensis</name>
    <dbReference type="NCBI Taxonomy" id="554344"/>
    <lineage>
        <taxon>Bacteria</taxon>
        <taxon>Pseudomonadati</taxon>
        <taxon>Pseudomonadota</taxon>
        <taxon>Gammaproteobacteria</taxon>
        <taxon>Pseudomonadales</taxon>
        <taxon>Pseudomonadaceae</taxon>
        <taxon>Ectopseudomonas</taxon>
    </lineage>
</organism>
<sequence length="216" mass="24539">MTNRSNAEEGYRFTVDWFSSKKHIWDDIFRQLNPARFLEIGSFEGRSACYIIESVASQKDIELHCVDSWEGGIEHQPGGAAPMDMSVIEQNFLHNIELAASTVEHNVNLTLHKSMSDLALAKLVAEGWSGYFDMIYVDGSHQAPDVLSDAVLAFKLLKVGGVLIFDDYLWYENLPYGKDILRSPKLAIDSFVNINYRKMDVIRAPLGQLYLHKTRH</sequence>
<gene>
    <name evidence="1" type="ORF">SAMN05216177_106277</name>
</gene>
<dbReference type="Pfam" id="PF13578">
    <property type="entry name" value="Methyltransf_24"/>
    <property type="match status" value="1"/>
</dbReference>
<name>A0A1I5UK58_9GAMM</name>
<dbReference type="EMBL" id="FOXK01000006">
    <property type="protein sequence ID" value="SFP95691.1"/>
    <property type="molecule type" value="Genomic_DNA"/>
</dbReference>
<keyword evidence="1" id="KW-0808">Transferase</keyword>
<dbReference type="CDD" id="cd02440">
    <property type="entry name" value="AdoMet_MTases"/>
    <property type="match status" value="1"/>
</dbReference>
<dbReference type="InterPro" id="IPR029063">
    <property type="entry name" value="SAM-dependent_MTases_sf"/>
</dbReference>
<dbReference type="GO" id="GO:0008168">
    <property type="term" value="F:methyltransferase activity"/>
    <property type="evidence" value="ECO:0007669"/>
    <property type="project" value="UniProtKB-KW"/>
</dbReference>
<dbReference type="GO" id="GO:0032259">
    <property type="term" value="P:methylation"/>
    <property type="evidence" value="ECO:0007669"/>
    <property type="project" value="UniProtKB-KW"/>
</dbReference>
<accession>A0A1I5UK58</accession>
<keyword evidence="1" id="KW-0489">Methyltransferase</keyword>
<protein>
    <submittedName>
        <fullName evidence="1">Methyltransferase domain-containing protein</fullName>
    </submittedName>
</protein>
<dbReference type="SUPFAM" id="SSF53335">
    <property type="entry name" value="S-adenosyl-L-methionine-dependent methyltransferases"/>
    <property type="match status" value="1"/>
</dbReference>
<proteinExistence type="predicted"/>
<dbReference type="Proteomes" id="UP000182025">
    <property type="component" value="Unassembled WGS sequence"/>
</dbReference>
<dbReference type="Gene3D" id="3.40.50.150">
    <property type="entry name" value="Vaccinia Virus protein VP39"/>
    <property type="match status" value="1"/>
</dbReference>
<keyword evidence="2" id="KW-1185">Reference proteome</keyword>
<dbReference type="AlphaFoldDB" id="A0A1I5UK58"/>
<evidence type="ECO:0000313" key="1">
    <source>
        <dbReference type="EMBL" id="SFP95691.1"/>
    </source>
</evidence>
<dbReference type="OrthoDB" id="9799672at2"/>
<reference evidence="2" key="1">
    <citation type="submission" date="2016-10" db="EMBL/GenBank/DDBJ databases">
        <authorList>
            <person name="Varghese N."/>
            <person name="Submissions S."/>
        </authorList>
    </citation>
    <scope>NUCLEOTIDE SEQUENCE [LARGE SCALE GENOMIC DNA]</scope>
    <source>
        <strain evidence="2">JCM 15604</strain>
    </source>
</reference>
<evidence type="ECO:0000313" key="2">
    <source>
        <dbReference type="Proteomes" id="UP000182025"/>
    </source>
</evidence>
<dbReference type="RefSeq" id="WP_074916113.1">
    <property type="nucleotide sequence ID" value="NZ_FOXK01000006.1"/>
</dbReference>